<accession>A1S1C7</accession>
<evidence type="ECO:0000256" key="1">
    <source>
        <dbReference type="SAM" id="Coils"/>
    </source>
</evidence>
<dbReference type="GeneID" id="4600334"/>
<evidence type="ECO:0000313" key="3">
    <source>
        <dbReference type="Proteomes" id="UP000000641"/>
    </source>
</evidence>
<dbReference type="Proteomes" id="UP000000641">
    <property type="component" value="Plasmid pTPEN01"/>
</dbReference>
<name>A1S1C7_THEPD</name>
<sequence length="149" mass="16827">MARKPRSQIVCPRCGAPGSIERFYSNGRAYLRVRHSLGGGKRSYCYIGPADSYVHVELLHALTLTNLVNTDPAQVAERALEELISSARFVHGKKDLEGWVARAKLAVDAVEIALEKLKRVLEEKEAELEALRREEERELLRQNGLLVYK</sequence>
<proteinExistence type="predicted"/>
<keyword evidence="3" id="KW-1185">Reference proteome</keyword>
<organism evidence="2 3">
    <name type="scientific">Thermofilum pendens (strain DSM 2475 / Hrk 5)</name>
    <dbReference type="NCBI Taxonomy" id="368408"/>
    <lineage>
        <taxon>Archaea</taxon>
        <taxon>Thermoproteota</taxon>
        <taxon>Thermoprotei</taxon>
        <taxon>Thermofilales</taxon>
        <taxon>Thermofilaceae</taxon>
        <taxon>Thermofilum</taxon>
    </lineage>
</organism>
<dbReference type="RefSeq" id="WP_011751382.1">
    <property type="nucleotide sequence ID" value="NC_008696.1"/>
</dbReference>
<evidence type="ECO:0000313" key="2">
    <source>
        <dbReference type="EMBL" id="ABL79257.1"/>
    </source>
</evidence>
<dbReference type="AlphaFoldDB" id="A1S1C7"/>
<reference evidence="3" key="1">
    <citation type="journal article" date="2008" name="J. Bacteriol.">
        <title>Genome sequence of Thermofilum pendens reveals an exceptional loss of biosynthetic pathways without genome reduction.</title>
        <authorList>
            <person name="Anderson I."/>
            <person name="Rodriguez J."/>
            <person name="Susanti D."/>
            <person name="Porat I."/>
            <person name="Reich C."/>
            <person name="Ulrich L.E."/>
            <person name="Elkins J.G."/>
            <person name="Mavromatis K."/>
            <person name="Lykidis A."/>
            <person name="Kim E."/>
            <person name="Thompson L.S."/>
            <person name="Nolan M."/>
            <person name="Land M."/>
            <person name="Copeland A."/>
            <person name="Lapidus A."/>
            <person name="Lucas S."/>
            <person name="Detter C."/>
            <person name="Zhulin I.B."/>
            <person name="Olsen G.J."/>
            <person name="Whitman W."/>
            <person name="Mukhopadhyay B."/>
            <person name="Bristow J."/>
            <person name="Kyrpides N."/>
        </authorList>
    </citation>
    <scope>NUCLEOTIDE SEQUENCE [LARGE SCALE GENOMIC DNA]</scope>
    <source>
        <strain evidence="3">DSM 2475 / Hrk 5</strain>
        <plasmid evidence="3">pTPEN01</plasmid>
    </source>
</reference>
<gene>
    <name evidence="2" type="ordered locus">Tpen_1862</name>
</gene>
<dbReference type="EMBL" id="CP000506">
    <property type="protein sequence ID" value="ABL79257.1"/>
    <property type="molecule type" value="Genomic_DNA"/>
</dbReference>
<dbReference type="eggNOG" id="arCOG13910">
    <property type="taxonomic scope" value="Archaea"/>
</dbReference>
<keyword evidence="1" id="KW-0175">Coiled coil</keyword>
<keyword evidence="2" id="KW-0614">Plasmid</keyword>
<dbReference type="HOGENOM" id="CLU_1745641_0_0_2"/>
<dbReference type="EnsemblBacteria" id="ABL79257">
    <property type="protein sequence ID" value="ABL79257"/>
    <property type="gene ID" value="Tpen_1862"/>
</dbReference>
<dbReference type="KEGG" id="tpe:Tpen_1862"/>
<geneLocation type="plasmid" evidence="2 3">
    <name>pTPEN01</name>
</geneLocation>
<protein>
    <submittedName>
        <fullName evidence="2">Uncharacterized protein</fullName>
    </submittedName>
</protein>
<feature type="coiled-coil region" evidence="1">
    <location>
        <begin position="100"/>
        <end position="143"/>
    </location>
</feature>